<dbReference type="SUPFAM" id="SSF53756">
    <property type="entry name" value="UDP-Glycosyltransferase/glycogen phosphorylase"/>
    <property type="match status" value="1"/>
</dbReference>
<comment type="caution">
    <text evidence="3">The sequence shown here is derived from an EMBL/GenBank/DDBJ whole genome shotgun (WGS) entry which is preliminary data.</text>
</comment>
<evidence type="ECO:0000313" key="3">
    <source>
        <dbReference type="EMBL" id="TYP00073.1"/>
    </source>
</evidence>
<dbReference type="PANTHER" id="PTHR43179">
    <property type="entry name" value="RHAMNOSYLTRANSFERASE WBBL"/>
    <property type="match status" value="1"/>
</dbReference>
<dbReference type="Pfam" id="PF00535">
    <property type="entry name" value="Glycos_transf_2"/>
    <property type="match status" value="1"/>
</dbReference>
<dbReference type="InterPro" id="IPR027417">
    <property type="entry name" value="P-loop_NTPase"/>
</dbReference>
<keyword evidence="3" id="KW-0808">Transferase</keyword>
<dbReference type="Gene3D" id="6.10.250.3150">
    <property type="match status" value="1"/>
</dbReference>
<gene>
    <name evidence="3" type="ORF">EDC39_101233</name>
</gene>
<dbReference type="SUPFAM" id="SSF53448">
    <property type="entry name" value="Nucleotide-diphospho-sugar transferases"/>
    <property type="match status" value="1"/>
</dbReference>
<name>A0A5D3WM54_9BACT</name>
<dbReference type="Gene3D" id="3.40.50.300">
    <property type="entry name" value="P-loop containing nucleotide triphosphate hydrolases"/>
    <property type="match status" value="1"/>
</dbReference>
<dbReference type="EMBL" id="VNIB01000001">
    <property type="protein sequence ID" value="TYP00073.1"/>
    <property type="molecule type" value="Genomic_DNA"/>
</dbReference>
<dbReference type="Gene3D" id="3.90.550.10">
    <property type="entry name" value="Spore Coat Polysaccharide Biosynthesis Protein SpsA, Chain A"/>
    <property type="match status" value="1"/>
</dbReference>
<dbReference type="InterPro" id="IPR029044">
    <property type="entry name" value="Nucleotide-diphossugar_trans"/>
</dbReference>
<evidence type="ECO:0000259" key="2">
    <source>
        <dbReference type="Pfam" id="PF00535"/>
    </source>
</evidence>
<keyword evidence="4" id="KW-1185">Reference proteome</keyword>
<proteinExistence type="predicted"/>
<accession>A0A5D3WM54</accession>
<dbReference type="Gene3D" id="3.40.50.2000">
    <property type="entry name" value="Glycogen Phosphorylase B"/>
    <property type="match status" value="1"/>
</dbReference>
<dbReference type="CDD" id="cd04186">
    <property type="entry name" value="GT_2_like_c"/>
    <property type="match status" value="1"/>
</dbReference>
<dbReference type="PANTHER" id="PTHR43179:SF7">
    <property type="entry name" value="RHAMNOSYLTRANSFERASE WBBL"/>
    <property type="match status" value="1"/>
</dbReference>
<reference evidence="3 4" key="1">
    <citation type="submission" date="2019-07" db="EMBL/GenBank/DDBJ databases">
        <title>Genomic Encyclopedia of Type Strains, Phase IV (KMG-IV): sequencing the most valuable type-strain genomes for metagenomic binning, comparative biology and taxonomic classification.</title>
        <authorList>
            <person name="Goeker M."/>
        </authorList>
    </citation>
    <scope>NUCLEOTIDE SEQUENCE [LARGE SCALE GENOMIC DNA]</scope>
    <source>
        <strain evidence="3 4">SS015</strain>
    </source>
</reference>
<keyword evidence="1" id="KW-0175">Coiled coil</keyword>
<dbReference type="InterPro" id="IPR001173">
    <property type="entry name" value="Glyco_trans_2-like"/>
</dbReference>
<protein>
    <submittedName>
        <fullName evidence="3">GT2 family glycosyltransferase</fullName>
    </submittedName>
</protein>
<dbReference type="SUPFAM" id="SSF52540">
    <property type="entry name" value="P-loop containing nucleoside triphosphate hydrolases"/>
    <property type="match status" value="1"/>
</dbReference>
<dbReference type="GO" id="GO:0016740">
    <property type="term" value="F:transferase activity"/>
    <property type="evidence" value="ECO:0007669"/>
    <property type="project" value="UniProtKB-KW"/>
</dbReference>
<organism evidence="3 4">
    <name type="scientific">Geothermobacter ehrlichii</name>
    <dbReference type="NCBI Taxonomy" id="213224"/>
    <lineage>
        <taxon>Bacteria</taxon>
        <taxon>Pseudomonadati</taxon>
        <taxon>Thermodesulfobacteriota</taxon>
        <taxon>Desulfuromonadia</taxon>
        <taxon>Desulfuromonadales</taxon>
        <taxon>Geothermobacteraceae</taxon>
        <taxon>Geothermobacter</taxon>
    </lineage>
</organism>
<dbReference type="AlphaFoldDB" id="A0A5D3WM54"/>
<dbReference type="CDD" id="cd03801">
    <property type="entry name" value="GT4_PimA-like"/>
    <property type="match status" value="1"/>
</dbReference>
<evidence type="ECO:0000256" key="1">
    <source>
        <dbReference type="SAM" id="Coils"/>
    </source>
</evidence>
<feature type="domain" description="Glycosyltransferase 2-like" evidence="2">
    <location>
        <begin position="391"/>
        <end position="509"/>
    </location>
</feature>
<feature type="coiled-coil region" evidence="1">
    <location>
        <begin position="201"/>
        <end position="284"/>
    </location>
</feature>
<sequence length="1013" mass="115660">MLLEKEFGPLARPCVKDPRICRLLPLWQQALERLGWQAQYLVVFRHPGSVAASLAHRNGIPPNEGLALWLSYTLSLLKSLPNEGVAFVYYDDFLDDPAAILSERLDRLFPAESLLPDTVGLKNFVDRSLCHHWTEHARNGDADMIRQLSVEIFDFLKFLAAGRTQWKSQEIADFVSRFRSLETAGKAWGRSALIADFGSRISYLEAELQDSNNRCQELRRELNNQLQELNARQQELNAKQQELNAKQQELNAKQQELNAKQQELNAKQQELNAKQRQLDEIYSSRSWKVARVLSRAWRALPKPEQLQELIFRLAKRAYHRLPLNMRTKNRLRSVLQRAFPVLNRARGGSGNQSGNVATGLGAQIRELESAVDALALDDLDFRPREANPLVSLIVPVHNNLDYTVRCLKSIYRSGSDIDYEVILVDDLSGDNTPKVVQKITGLVYVRNRENLGFLRSCNLGARKAKGRYLVFLNNDTLVFPGWLSALLEPFQRDDKVGLVGAKLIFPDGRLQEAGGIVWRDGSAWNFGRLEDPEAPEYNYLRQVDYLSAACICVPKILFDQLGGFDERFTPAYYEDTDLAFSVRKKGFKVLYQPRCRVVHYEGVSCGADLGQGVKRYQLINAEKFRDKWRDVLKHHSPNGHFPEREKDRYCRARVLVVDALVPTPDRDSGSLRMFNILKILVEMGCKVTFVPENLQYLGGYVETLQEMGIEVLYAPYVCHLGSYMERTRGLYDVVVLSRPYVAGLWMDTARKNYPDATLIYDTVDLHFLRERRQAEVEQNHRLFRQAEETEVLETGLMRKADTTWVVSPYEQDLLRGRYPKLRVEVLSNVHEVFGRARPFEDRRDILFVGGFNHPPNVDAVRFFVSEIWPGIREDNPGLKFYVVGSDVPDEIRSLADDTIIVTGYVEDLAPYFNRCLMSVAPLRYGAGVKGKINMSMSYGVPVVATSVGVEGMSLEHGVDVLVGDSPDEFARLVTRLCRDKELWNRLSDNGMRNLQKHFSFDAARTVLEKILTN</sequence>
<dbReference type="Proteomes" id="UP000324159">
    <property type="component" value="Unassembled WGS sequence"/>
</dbReference>
<dbReference type="Pfam" id="PF13692">
    <property type="entry name" value="Glyco_trans_1_4"/>
    <property type="match status" value="1"/>
</dbReference>
<evidence type="ECO:0000313" key="4">
    <source>
        <dbReference type="Proteomes" id="UP000324159"/>
    </source>
</evidence>